<dbReference type="STRING" id="121224.E0VTA0"/>
<dbReference type="KEGG" id="phu:Phum_PHUM429710"/>
<reference evidence="9" key="3">
    <citation type="submission" date="2021-02" db="UniProtKB">
        <authorList>
            <consortium name="EnsemblMetazoa"/>
        </authorList>
    </citation>
    <scope>IDENTIFICATION</scope>
    <source>
        <strain evidence="9">USDA</strain>
    </source>
</reference>
<dbReference type="EnsemblMetazoa" id="PHUM429710-RA">
    <property type="protein sequence ID" value="PHUM429710-PA"/>
    <property type="gene ID" value="PHUM429710"/>
</dbReference>
<feature type="transmembrane region" description="Helical" evidence="5">
    <location>
        <begin position="292"/>
        <end position="314"/>
    </location>
</feature>
<dbReference type="FunCoup" id="E0VTA0">
    <property type="interactions" value="5"/>
</dbReference>
<protein>
    <submittedName>
        <fullName evidence="8 9">Sulfate permease, putative</fullName>
    </submittedName>
</protein>
<evidence type="ECO:0000313" key="8">
    <source>
        <dbReference type="EMBL" id="EEB16606.1"/>
    </source>
</evidence>
<feature type="domain" description="SLC26A/SulP transporter" evidence="6">
    <location>
        <begin position="33"/>
        <end position="429"/>
    </location>
</feature>
<dbReference type="Gene3D" id="3.30.750.24">
    <property type="entry name" value="STAS domain"/>
    <property type="match status" value="1"/>
</dbReference>
<feature type="transmembrane region" description="Helical" evidence="5">
    <location>
        <begin position="33"/>
        <end position="54"/>
    </location>
</feature>
<dbReference type="CDD" id="cd07042">
    <property type="entry name" value="STAS_SulP_like_sulfate_transporter"/>
    <property type="match status" value="1"/>
</dbReference>
<comment type="subcellular location">
    <subcellularLocation>
        <location evidence="1">Membrane</location>
        <topology evidence="1">Multi-pass membrane protein</topology>
    </subcellularLocation>
</comment>
<dbReference type="PROSITE" id="PS01130">
    <property type="entry name" value="SLC26A"/>
    <property type="match status" value="1"/>
</dbReference>
<reference evidence="8" key="1">
    <citation type="submission" date="2007-04" db="EMBL/GenBank/DDBJ databases">
        <title>Annotation of Pediculus humanus corporis strain USDA.</title>
        <authorList>
            <person name="Kirkness E."/>
            <person name="Hannick L."/>
            <person name="Hass B."/>
            <person name="Bruggner R."/>
            <person name="Lawson D."/>
            <person name="Bidwell S."/>
            <person name="Joardar V."/>
            <person name="Caler E."/>
            <person name="Walenz B."/>
            <person name="Inman J."/>
            <person name="Schobel S."/>
            <person name="Galinsky K."/>
            <person name="Amedeo P."/>
            <person name="Strausberg R."/>
        </authorList>
    </citation>
    <scope>NUCLEOTIDE SEQUENCE</scope>
    <source>
        <strain evidence="8">USDA</strain>
    </source>
</reference>
<feature type="transmembrane region" description="Helical" evidence="5">
    <location>
        <begin position="428"/>
        <end position="457"/>
    </location>
</feature>
<gene>
    <name evidence="9" type="primary">8230144</name>
    <name evidence="8" type="ORF">Phum_PHUM429710</name>
</gene>
<feature type="transmembrane region" description="Helical" evidence="5">
    <location>
        <begin position="108"/>
        <end position="135"/>
    </location>
</feature>
<feature type="transmembrane region" description="Helical" evidence="5">
    <location>
        <begin position="395"/>
        <end position="416"/>
    </location>
</feature>
<dbReference type="eggNOG" id="KOG0236">
    <property type="taxonomic scope" value="Eukaryota"/>
</dbReference>
<feature type="domain" description="STAS" evidence="7">
    <location>
        <begin position="464"/>
        <end position="567"/>
    </location>
</feature>
<evidence type="ECO:0000256" key="2">
    <source>
        <dbReference type="ARBA" id="ARBA00022692"/>
    </source>
</evidence>
<feature type="transmembrane region" description="Helical" evidence="5">
    <location>
        <begin position="227"/>
        <end position="251"/>
    </location>
</feature>
<name>E0VTA0_PEDHC</name>
<dbReference type="GO" id="GO:0016020">
    <property type="term" value="C:membrane"/>
    <property type="evidence" value="ECO:0007669"/>
    <property type="project" value="UniProtKB-SubCell"/>
</dbReference>
<dbReference type="VEuPathDB" id="VectorBase:PHUM429710"/>
<keyword evidence="3 5" id="KW-1133">Transmembrane helix</keyword>
<dbReference type="InterPro" id="IPR018045">
    <property type="entry name" value="S04_transporter_CS"/>
</dbReference>
<reference evidence="8" key="2">
    <citation type="submission" date="2007-04" db="EMBL/GenBank/DDBJ databases">
        <title>The genome of the human body louse.</title>
        <authorList>
            <consortium name="The Human Body Louse Genome Consortium"/>
            <person name="Kirkness E."/>
            <person name="Walenz B."/>
            <person name="Hass B."/>
            <person name="Bruggner R."/>
            <person name="Strausberg R."/>
        </authorList>
    </citation>
    <scope>NUCLEOTIDE SEQUENCE</scope>
    <source>
        <strain evidence="8">USDA</strain>
    </source>
</reference>
<feature type="transmembrane region" description="Helical" evidence="5">
    <location>
        <begin position="367"/>
        <end position="389"/>
    </location>
</feature>
<dbReference type="InterPro" id="IPR001902">
    <property type="entry name" value="SLC26A/SulP_fam"/>
</dbReference>
<dbReference type="GO" id="GO:0008271">
    <property type="term" value="F:secondary active sulfate transmembrane transporter activity"/>
    <property type="evidence" value="ECO:0007669"/>
    <property type="project" value="InterPro"/>
</dbReference>
<keyword evidence="2 5" id="KW-0812">Transmembrane</keyword>
<dbReference type="InterPro" id="IPR036513">
    <property type="entry name" value="STAS_dom_sf"/>
</dbReference>
<organism>
    <name type="scientific">Pediculus humanus subsp. corporis</name>
    <name type="common">Body louse</name>
    <dbReference type="NCBI Taxonomy" id="121224"/>
    <lineage>
        <taxon>Eukaryota</taxon>
        <taxon>Metazoa</taxon>
        <taxon>Ecdysozoa</taxon>
        <taxon>Arthropoda</taxon>
        <taxon>Hexapoda</taxon>
        <taxon>Insecta</taxon>
        <taxon>Pterygota</taxon>
        <taxon>Neoptera</taxon>
        <taxon>Paraneoptera</taxon>
        <taxon>Psocodea</taxon>
        <taxon>Troctomorpha</taxon>
        <taxon>Phthiraptera</taxon>
        <taxon>Anoplura</taxon>
        <taxon>Pediculidae</taxon>
        <taxon>Pediculus</taxon>
    </lineage>
</organism>
<dbReference type="RefSeq" id="XP_002429344.1">
    <property type="nucleotide sequence ID" value="XM_002429299.1"/>
</dbReference>
<dbReference type="SUPFAM" id="SSF52091">
    <property type="entry name" value="SpoIIaa-like"/>
    <property type="match status" value="1"/>
</dbReference>
<evidence type="ECO:0000256" key="4">
    <source>
        <dbReference type="ARBA" id="ARBA00023136"/>
    </source>
</evidence>
<dbReference type="PANTHER" id="PTHR11814">
    <property type="entry name" value="SULFATE TRANSPORTER"/>
    <property type="match status" value="1"/>
</dbReference>
<dbReference type="Pfam" id="PF01740">
    <property type="entry name" value="STAS"/>
    <property type="match status" value="1"/>
</dbReference>
<evidence type="ECO:0000313" key="9">
    <source>
        <dbReference type="EnsemblMetazoa" id="PHUM429710-PA"/>
    </source>
</evidence>
<evidence type="ECO:0000256" key="3">
    <source>
        <dbReference type="ARBA" id="ARBA00022989"/>
    </source>
</evidence>
<dbReference type="InterPro" id="IPR011547">
    <property type="entry name" value="SLC26A/SulP_dom"/>
</dbReference>
<evidence type="ECO:0000256" key="1">
    <source>
        <dbReference type="ARBA" id="ARBA00004141"/>
    </source>
</evidence>
<dbReference type="HOGENOM" id="CLU_003182_12_2_1"/>
<dbReference type="InterPro" id="IPR002645">
    <property type="entry name" value="STAS_dom"/>
</dbReference>
<sequence length="616" mass="69007">MSNEKNLTVFCKKKLLRHVPILKWIGKYKKSDFVADTVAGITLGLMLIPQSIAYAVLAGVSPEYGLYSSFMGGFIYFVFGTVKEVSVGPTSLISLLTFEFTSHMPLEIVFLFTFLCGFIEFLCGLLHLGFLVNFIPMPVTTSFQSATSIIIIASQLKYFFGLNNIKSGRFLNTIYNVFYKIPETNLSDVILSIFCCGFLLSLRQINELKIMKKNKELNQNEKILKKVLWLISISRNAFCVLICGLFTYAFINIGQKEPPFGITGNIPSGLPTFQFPHFSTQVNNKTLSFVEIFYEISPGLTVVPLISILANITIAKAFSGTSSVDATQEMLTLGICNMMGACVGAVPSCGAFTRSAVSNSSGVRTPLSGLFTGTILLFVIKFLTPYFYYIPKASLGSVLICAVIFMIDVKTMFLLWKSNKRDFLCAMITFFMCLFVGVQIGLAVGIGLSMSYLLYLWTNPNIQIEIKTTNECCNYYLVTPDIGLFYPASDVIQKKINDKCTIDDVPVVIDCLHLKGIDYTSAQGIKDLIKNFQKNCKKLAFVNVNKNIYTTLKNLNVEMTVKKCFRDHYENGELFLHLNRDDYTNPLILLKTVKDFNNIDDLNKLPEEKVLLPNKE</sequence>
<keyword evidence="4 5" id="KW-0472">Membrane</keyword>
<evidence type="ECO:0000259" key="6">
    <source>
        <dbReference type="Pfam" id="PF00916"/>
    </source>
</evidence>
<dbReference type="OrthoDB" id="288203at2759"/>
<dbReference type="InParanoid" id="E0VTA0"/>
<keyword evidence="10" id="KW-1185">Reference proteome</keyword>
<dbReference type="OMA" id="LKWITRE"/>
<dbReference type="CTD" id="8230144"/>
<dbReference type="GeneID" id="8230144"/>
<dbReference type="AlphaFoldDB" id="E0VTA0"/>
<evidence type="ECO:0000256" key="5">
    <source>
        <dbReference type="SAM" id="Phobius"/>
    </source>
</evidence>
<proteinExistence type="predicted"/>
<feature type="transmembrane region" description="Helical" evidence="5">
    <location>
        <begin position="74"/>
        <end position="96"/>
    </location>
</feature>
<dbReference type="EMBL" id="DS235760">
    <property type="protein sequence ID" value="EEB16606.1"/>
    <property type="molecule type" value="Genomic_DNA"/>
</dbReference>
<evidence type="ECO:0000313" key="10">
    <source>
        <dbReference type="Proteomes" id="UP000009046"/>
    </source>
</evidence>
<dbReference type="Proteomes" id="UP000009046">
    <property type="component" value="Unassembled WGS sequence"/>
</dbReference>
<dbReference type="Pfam" id="PF00916">
    <property type="entry name" value="Sulfate_transp"/>
    <property type="match status" value="1"/>
</dbReference>
<evidence type="ECO:0000259" key="7">
    <source>
        <dbReference type="Pfam" id="PF01740"/>
    </source>
</evidence>
<accession>E0VTA0</accession>
<dbReference type="EMBL" id="AAZO01005247">
    <property type="status" value="NOT_ANNOTATED_CDS"/>
    <property type="molecule type" value="Genomic_DNA"/>
</dbReference>